<feature type="signal peptide" evidence="7">
    <location>
        <begin position="1"/>
        <end position="18"/>
    </location>
</feature>
<dbReference type="InterPro" id="IPR039174">
    <property type="entry name" value="Chondroitin_ABC_lyase"/>
</dbReference>
<dbReference type="Gene3D" id="2.60.220.10">
    <property type="entry name" value="Polysaccharide lyase family 8-like, C-terminal"/>
    <property type="match status" value="1"/>
</dbReference>
<organism evidence="12 13">
    <name type="scientific">Wenyingzhuangia heitensis</name>
    <dbReference type="NCBI Taxonomy" id="1487859"/>
    <lineage>
        <taxon>Bacteria</taxon>
        <taxon>Pseudomonadati</taxon>
        <taxon>Bacteroidota</taxon>
        <taxon>Flavobacteriia</taxon>
        <taxon>Flavobacteriales</taxon>
        <taxon>Flavobacteriaceae</taxon>
        <taxon>Wenyingzhuangia</taxon>
    </lineage>
</organism>
<dbReference type="Pfam" id="PF09092">
    <property type="entry name" value="Lyase_N"/>
    <property type="match status" value="1"/>
</dbReference>
<dbReference type="SUPFAM" id="SSF49863">
    <property type="entry name" value="Hyaluronate lyase-like, C-terminal domain"/>
    <property type="match status" value="1"/>
</dbReference>
<dbReference type="Pfam" id="PF09093">
    <property type="entry name" value="Lyase_catalyt"/>
    <property type="match status" value="1"/>
</dbReference>
<dbReference type="InterPro" id="IPR011071">
    <property type="entry name" value="Lyase_8-like_C"/>
</dbReference>
<dbReference type="SUPFAM" id="SSF49785">
    <property type="entry name" value="Galactose-binding domain-like"/>
    <property type="match status" value="1"/>
</dbReference>
<comment type="cofactor">
    <cofactor evidence="1">
        <name>Ca(2+)</name>
        <dbReference type="ChEBI" id="CHEBI:29108"/>
    </cofactor>
</comment>
<gene>
    <name evidence="12" type="ORF">FHR24_002954</name>
</gene>
<dbReference type="Gene3D" id="1.50.10.100">
    <property type="entry name" value="Chondroitin AC/alginate lyase"/>
    <property type="match status" value="1"/>
</dbReference>
<evidence type="ECO:0000313" key="12">
    <source>
        <dbReference type="EMBL" id="NIJ46466.1"/>
    </source>
</evidence>
<dbReference type="Pfam" id="PF02278">
    <property type="entry name" value="Lyase_8"/>
    <property type="match status" value="1"/>
</dbReference>
<protein>
    <recommendedName>
        <fullName evidence="14">Por secretion system C-terminal sorting domain-containing protein</fullName>
    </recommendedName>
</protein>
<feature type="chain" id="PRO_5047347041" description="Por secretion system C-terminal sorting domain-containing protein" evidence="7">
    <location>
        <begin position="19"/>
        <end position="1043"/>
    </location>
</feature>
<evidence type="ECO:0000256" key="6">
    <source>
        <dbReference type="ARBA" id="ARBA00023239"/>
    </source>
</evidence>
<evidence type="ECO:0008006" key="14">
    <source>
        <dbReference type="Google" id="ProtNLM"/>
    </source>
</evidence>
<dbReference type="InterPro" id="IPR015177">
    <property type="entry name" value="Lyase_catalyt"/>
</dbReference>
<dbReference type="Pfam" id="PF18962">
    <property type="entry name" value="Por_Secre_tail"/>
    <property type="match status" value="1"/>
</dbReference>
<evidence type="ECO:0000259" key="8">
    <source>
        <dbReference type="Pfam" id="PF02278"/>
    </source>
</evidence>
<keyword evidence="13" id="KW-1185">Reference proteome</keyword>
<evidence type="ECO:0000259" key="9">
    <source>
        <dbReference type="Pfam" id="PF09092"/>
    </source>
</evidence>
<dbReference type="PANTHER" id="PTHR37322:SF3">
    <property type="entry name" value="CHONDROITIN SULFATE ABC EXOLYASE"/>
    <property type="match status" value="1"/>
</dbReference>
<dbReference type="InterPro" id="IPR026444">
    <property type="entry name" value="Secre_tail"/>
</dbReference>
<dbReference type="InterPro" id="IPR014718">
    <property type="entry name" value="GH-type_carb-bd"/>
</dbReference>
<sequence length="1043" mass="117168">MKTYSFLLALLISLVAKSQDQSFEVSTVPSNWNAATGNLAISTLHYKHNKKCLQWNWNANDVLTISNLQNKGLTPSEVLGYYENMFRMWVYNTNALPNQKLEVEFYDNTGTKQFYYDFYVNFSGWRAASASYKHEMSGNKTSTNITTLKIKAPNTGTGTFFFDYVDYTMARNTYRSPDYQLPYLNADNGKHWSDMMYFQSLPKTISLTTPTTQEINDLTKVKNAYTNAILGNAPGNSAVNSAVSAYNHQEIKYVDGIVTGKPLFGTDYSDANSIAVVDDFIYTLARDYKHKNNASSLTYYVNTIRYLLDQGYADGSCLETLHHVGYRCRNVIKSVHLMREELVAANLWNPAQKMAEWLTAIDIIWHPTAHLSNIDDGLTRSVTLLGACLNKDTDAERVQYLKGLQHYFHNWLSLYAKEGEGLKVDYTAFHHNVYYPQYAFGAYKSVAEALNLLSGSSYAVSEDKRDTLKKILQVARINMNQNTFPNGLSGRSPMNAISISNAYKDLGMYHPVDTDLIGAYNYITGGNNQTNQYATETPPNGFWQINFANLGTYRQDDWLAGIKGFNKYFWGTEIYGSDNRYGRYQSYGSVEIIYKDGQDASGTHKNGWNWNLTPGATTIVLPFEDLKASKSRQDEKTEANFAAALRFGKKTDYYIEEKLEGTYGMFGMDFTQNAITASHNPSFTFKKSVFAFDGKLICLGSNINNNEGTNKTVTTLFQNQLNSKNDAIVVDTNSTTSFPYQATLDNTTHHWLLDAYGTGYYVKNNQQINIDRQNQISPNENGKGGTTTGNFASAYIDHGTNPNNQEYEYVIVPKTNQTEMIDLNTKMQNTNTAIYTVIQKNETAHIVHYNNMHGYALFGAGNYGSETPLQSNNQPCLVMTEQTGTNLNVSVVNPDLNFDGDNGSQPVTISLVLNGNWELKNSNSENTTLTNEDTTTTIHLSCKDGLPVDLKLIKRETASAPQPTEKDESLVNVYPNPSDDFINIALNSTLKAKEIAVVNILGKTMHRQKDTTPIPVKFLNTGIYFLIVSTQSGKVFKRKVQIY</sequence>
<dbReference type="EMBL" id="JAASQL010000007">
    <property type="protein sequence ID" value="NIJ46466.1"/>
    <property type="molecule type" value="Genomic_DNA"/>
</dbReference>
<dbReference type="InterPro" id="IPR003159">
    <property type="entry name" value="Lyase_8_central_dom"/>
</dbReference>
<dbReference type="SUPFAM" id="SSF74650">
    <property type="entry name" value="Galactose mutarotase-like"/>
    <property type="match status" value="1"/>
</dbReference>
<dbReference type="RefSeq" id="WP_167190653.1">
    <property type="nucleotide sequence ID" value="NZ_JAASQL010000007.1"/>
</dbReference>
<feature type="domain" description="Polysaccharide lyase family 8 central" evidence="8">
    <location>
        <begin position="552"/>
        <end position="815"/>
    </location>
</feature>
<dbReference type="NCBIfam" id="TIGR04183">
    <property type="entry name" value="Por_Secre_tail"/>
    <property type="match status" value="1"/>
</dbReference>
<dbReference type="PANTHER" id="PTHR37322">
    <property type="match status" value="1"/>
</dbReference>
<evidence type="ECO:0000259" key="10">
    <source>
        <dbReference type="Pfam" id="PF09093"/>
    </source>
</evidence>
<keyword evidence="5" id="KW-0106">Calcium</keyword>
<evidence type="ECO:0000313" key="13">
    <source>
        <dbReference type="Proteomes" id="UP000745859"/>
    </source>
</evidence>
<evidence type="ECO:0000256" key="7">
    <source>
        <dbReference type="SAM" id="SignalP"/>
    </source>
</evidence>
<evidence type="ECO:0000256" key="4">
    <source>
        <dbReference type="ARBA" id="ARBA00022729"/>
    </source>
</evidence>
<accession>A0ABX0UGD7</accession>
<feature type="domain" description="Secretion system C-terminal sorting" evidence="11">
    <location>
        <begin position="973"/>
        <end position="1040"/>
    </location>
</feature>
<evidence type="ECO:0000259" key="11">
    <source>
        <dbReference type="Pfam" id="PF18962"/>
    </source>
</evidence>
<comment type="similarity">
    <text evidence="2">Belongs to the polysaccharide lyase 8 family.</text>
</comment>
<dbReference type="InterPro" id="IPR008929">
    <property type="entry name" value="Chondroitin_lyas"/>
</dbReference>
<comment type="subunit">
    <text evidence="3">Monomer.</text>
</comment>
<dbReference type="Proteomes" id="UP000745859">
    <property type="component" value="Unassembled WGS sequence"/>
</dbReference>
<evidence type="ECO:0000256" key="3">
    <source>
        <dbReference type="ARBA" id="ARBA00011245"/>
    </source>
</evidence>
<dbReference type="InterPro" id="IPR008979">
    <property type="entry name" value="Galactose-bd-like_sf"/>
</dbReference>
<evidence type="ECO:0000256" key="1">
    <source>
        <dbReference type="ARBA" id="ARBA00001913"/>
    </source>
</evidence>
<proteinExistence type="inferred from homology"/>
<name>A0ABX0UGD7_9FLAO</name>
<feature type="domain" description="Lyase catalytic" evidence="10">
    <location>
        <begin position="207"/>
        <end position="501"/>
    </location>
</feature>
<reference evidence="12 13" key="1">
    <citation type="submission" date="2020-03" db="EMBL/GenBank/DDBJ databases">
        <title>Genomic Encyclopedia of Type Strains, Phase IV (KMG-IV): sequencing the most valuable type-strain genomes for metagenomic binning, comparative biology and taxonomic classification.</title>
        <authorList>
            <person name="Goeker M."/>
        </authorList>
    </citation>
    <scope>NUCLEOTIDE SEQUENCE [LARGE SCALE GENOMIC DNA]</scope>
    <source>
        <strain evidence="12 13">DSM 101599</strain>
    </source>
</reference>
<evidence type="ECO:0000256" key="5">
    <source>
        <dbReference type="ARBA" id="ARBA00022837"/>
    </source>
</evidence>
<dbReference type="InterPro" id="IPR011013">
    <property type="entry name" value="Gal_mutarotase_sf_dom"/>
</dbReference>
<feature type="domain" description="Lyase N-terminal" evidence="9">
    <location>
        <begin position="19"/>
        <end position="182"/>
    </location>
</feature>
<dbReference type="Gene3D" id="2.70.98.10">
    <property type="match status" value="1"/>
</dbReference>
<keyword evidence="6" id="KW-0456">Lyase</keyword>
<keyword evidence="4 7" id="KW-0732">Signal</keyword>
<comment type="caution">
    <text evidence="12">The sequence shown here is derived from an EMBL/GenBank/DDBJ whole genome shotgun (WGS) entry which is preliminary data.</text>
</comment>
<evidence type="ECO:0000256" key="2">
    <source>
        <dbReference type="ARBA" id="ARBA00006699"/>
    </source>
</evidence>
<dbReference type="SUPFAM" id="SSF48230">
    <property type="entry name" value="Chondroitin AC/alginate lyase"/>
    <property type="match status" value="1"/>
</dbReference>
<dbReference type="Gene3D" id="2.60.120.430">
    <property type="entry name" value="Galactose-binding lectin"/>
    <property type="match status" value="1"/>
</dbReference>
<dbReference type="InterPro" id="IPR015176">
    <property type="entry name" value="Lyase_N"/>
</dbReference>